<feature type="region of interest" description="Disordered" evidence="1">
    <location>
        <begin position="27"/>
        <end position="48"/>
    </location>
</feature>
<feature type="compositionally biased region" description="Low complexity" evidence="1">
    <location>
        <begin position="34"/>
        <end position="48"/>
    </location>
</feature>
<keyword evidence="2" id="KW-0732">Signal</keyword>
<sequence length="302" mass="31927">MAKRSNRSVLLATLWLSAATLSAQDVPVTPAPKPQAATASSAPAGDDADALAKATQNPVASLISVPIQNNSNFGVGPYNRTQDVLNIQPVIPARISENWMLISRIIQPIVWQPYAAENTGGEYGIGDMSPTFFLSPAKPGKIIWGAGPAMVFPTATSSVLGQGKLSFGPSVVALIQPGHWTFGFLVNNVFSVVGSSHRPSVNQMTLQYFITYNLKKGWNINSGPIITANWHNGASGDAADGDDTPPGGRWTIPYGGGVGRVMRLGVQPVNISANFYGNAVHPPGASSWGMRLQIALLFPKKP</sequence>
<evidence type="ECO:0000313" key="3">
    <source>
        <dbReference type="EMBL" id="XCB31949.1"/>
    </source>
</evidence>
<dbReference type="KEGG" id="tpsc:RBB77_16050"/>
<evidence type="ECO:0000256" key="2">
    <source>
        <dbReference type="SAM" id="SignalP"/>
    </source>
</evidence>
<reference evidence="3" key="2">
    <citation type="journal article" date="2024" name="Environ. Microbiol.">
        <title>Genome analysis and description of Tunturibacter gen. nov. expands the diversity of Terriglobia in tundra soils.</title>
        <authorList>
            <person name="Messyasz A."/>
            <person name="Mannisto M.K."/>
            <person name="Kerkhof L.J."/>
            <person name="Haggblom M.M."/>
        </authorList>
    </citation>
    <scope>NUCLEOTIDE SEQUENCE</scope>
    <source>
        <strain evidence="3">X5P6</strain>
    </source>
</reference>
<dbReference type="EMBL" id="CP132942">
    <property type="protein sequence ID" value="XCB31949.1"/>
    <property type="molecule type" value="Genomic_DNA"/>
</dbReference>
<organism evidence="3">
    <name type="scientific">Tunturiibacter psychrotolerans</name>
    <dbReference type="NCBI Taxonomy" id="3069686"/>
    <lineage>
        <taxon>Bacteria</taxon>
        <taxon>Pseudomonadati</taxon>
        <taxon>Acidobacteriota</taxon>
        <taxon>Terriglobia</taxon>
        <taxon>Terriglobales</taxon>
        <taxon>Acidobacteriaceae</taxon>
        <taxon>Tunturiibacter</taxon>
    </lineage>
</organism>
<protein>
    <submittedName>
        <fullName evidence="3">Neuromedin U</fullName>
    </submittedName>
</protein>
<dbReference type="RefSeq" id="WP_353062794.1">
    <property type="nucleotide sequence ID" value="NZ_CP132942.1"/>
</dbReference>
<evidence type="ECO:0000256" key="1">
    <source>
        <dbReference type="SAM" id="MobiDB-lite"/>
    </source>
</evidence>
<feature type="signal peptide" evidence="2">
    <location>
        <begin position="1"/>
        <end position="23"/>
    </location>
</feature>
<name>A0AAU7ZL74_9BACT</name>
<accession>A0AAU7ZL74</accession>
<feature type="chain" id="PRO_5043683713" evidence="2">
    <location>
        <begin position="24"/>
        <end position="302"/>
    </location>
</feature>
<dbReference type="AlphaFoldDB" id="A0AAU7ZL74"/>
<reference evidence="3" key="1">
    <citation type="submission" date="2023-08" db="EMBL/GenBank/DDBJ databases">
        <authorList>
            <person name="Messyasz A."/>
            <person name="Mannisto M.K."/>
            <person name="Kerkhof L.J."/>
            <person name="Haggblom M."/>
        </authorList>
    </citation>
    <scope>NUCLEOTIDE SEQUENCE</scope>
    <source>
        <strain evidence="3">X5P6</strain>
    </source>
</reference>
<proteinExistence type="predicted"/>
<gene>
    <name evidence="3" type="ORF">RBB77_16050</name>
</gene>